<dbReference type="GeneID" id="108805744"/>
<dbReference type="KEGG" id="rsz:108805744"/>
<dbReference type="OrthoDB" id="1924946at2759"/>
<name>A0A6J0JE90_RAPSA</name>
<dbReference type="AlphaFoldDB" id="A0A6J0JE90"/>
<accession>A0A6J0JE90</accession>
<dbReference type="PANTHER" id="PTHR33321:SF3">
    <property type="entry name" value="OS05G0582000 PROTEIN"/>
    <property type="match status" value="1"/>
</dbReference>
<dbReference type="Pfam" id="PF04450">
    <property type="entry name" value="BSP"/>
    <property type="match status" value="1"/>
</dbReference>
<organism evidence="1 2">
    <name type="scientific">Raphanus sativus</name>
    <name type="common">Radish</name>
    <name type="synonym">Raphanus raphanistrum var. sativus</name>
    <dbReference type="NCBI Taxonomy" id="3726"/>
    <lineage>
        <taxon>Eukaryota</taxon>
        <taxon>Viridiplantae</taxon>
        <taxon>Streptophyta</taxon>
        <taxon>Embryophyta</taxon>
        <taxon>Tracheophyta</taxon>
        <taxon>Spermatophyta</taxon>
        <taxon>Magnoliopsida</taxon>
        <taxon>eudicotyledons</taxon>
        <taxon>Gunneridae</taxon>
        <taxon>Pentapetalae</taxon>
        <taxon>rosids</taxon>
        <taxon>malvids</taxon>
        <taxon>Brassicales</taxon>
        <taxon>Brassicaceae</taxon>
        <taxon>Brassiceae</taxon>
        <taxon>Raphanus</taxon>
    </lineage>
</organism>
<dbReference type="InterPro" id="IPR007541">
    <property type="entry name" value="Uncharacterised_BSP"/>
</dbReference>
<reference evidence="2" key="2">
    <citation type="submission" date="2025-08" db="UniProtKB">
        <authorList>
            <consortium name="RefSeq"/>
        </authorList>
    </citation>
    <scope>IDENTIFICATION</scope>
    <source>
        <tissue evidence="2">Leaf</tissue>
    </source>
</reference>
<keyword evidence="1" id="KW-1185">Reference proteome</keyword>
<dbReference type="RefSeq" id="XP_018433184.2">
    <property type="nucleotide sequence ID" value="XM_018577682.2"/>
</dbReference>
<dbReference type="Proteomes" id="UP000504610">
    <property type="component" value="Chromosome 6"/>
</dbReference>
<sequence>MADQALLQPFLAKPAAKDSALESDSGIFIRIFSVILVVAISLWANHEASKGFSITIINEAKETPSGERFSLFFESDDTAVRVLLETSFSVERLLYDGVPHRLRKPVNHITVRFYGNRSDVSVTSDASNGEYVIGLSSSLTGISEFRNGVRAALRRSMVRIWLWGDNESGASPELVAGLVEYLAVEGGERRRFDELGVYPKDKESAYVVARWLDYCERRSEGFIRRLNHGMRLRWDDQTVDLVSNGACGSRKDVVA</sequence>
<evidence type="ECO:0000313" key="2">
    <source>
        <dbReference type="RefSeq" id="XP_018433184.2"/>
    </source>
</evidence>
<proteinExistence type="predicted"/>
<evidence type="ECO:0000313" key="1">
    <source>
        <dbReference type="Proteomes" id="UP000504610"/>
    </source>
</evidence>
<dbReference type="PANTHER" id="PTHR33321">
    <property type="match status" value="1"/>
</dbReference>
<protein>
    <submittedName>
        <fullName evidence="2">Uncharacterized protein LOC108805744</fullName>
    </submittedName>
</protein>
<reference evidence="1" key="1">
    <citation type="journal article" date="2019" name="Database">
        <title>The radish genome database (RadishGD): an integrated information resource for radish genomics.</title>
        <authorList>
            <person name="Yu H.J."/>
            <person name="Baek S."/>
            <person name="Lee Y.J."/>
            <person name="Cho A."/>
            <person name="Mun J.H."/>
        </authorList>
    </citation>
    <scope>NUCLEOTIDE SEQUENCE [LARGE SCALE GENOMIC DNA]</scope>
    <source>
        <strain evidence="1">cv. WK10039</strain>
    </source>
</reference>
<gene>
    <name evidence="2" type="primary">LOC108805744</name>
</gene>